<dbReference type="GeneID" id="97241328"/>
<dbReference type="GO" id="GO:0015562">
    <property type="term" value="F:efflux transmembrane transporter activity"/>
    <property type="evidence" value="ECO:0007669"/>
    <property type="project" value="InterPro"/>
</dbReference>
<dbReference type="SUPFAM" id="SSF82714">
    <property type="entry name" value="Multidrug efflux transporter AcrB TolC docking domain, DN and DC subdomains"/>
    <property type="match status" value="2"/>
</dbReference>
<dbReference type="Gene3D" id="3.30.70.1440">
    <property type="entry name" value="Multidrug efflux transporter AcrB pore domain"/>
    <property type="match status" value="1"/>
</dbReference>
<organism evidence="10 11">
    <name type="scientific">Tistrella mobilis</name>
    <dbReference type="NCBI Taxonomy" id="171437"/>
    <lineage>
        <taxon>Bacteria</taxon>
        <taxon>Pseudomonadati</taxon>
        <taxon>Pseudomonadota</taxon>
        <taxon>Alphaproteobacteria</taxon>
        <taxon>Geminicoccales</taxon>
        <taxon>Geminicoccaceae</taxon>
        <taxon>Tistrella</taxon>
    </lineage>
</organism>
<evidence type="ECO:0000256" key="9">
    <source>
        <dbReference type="RuleBase" id="RU364070"/>
    </source>
</evidence>
<evidence type="ECO:0000256" key="6">
    <source>
        <dbReference type="ARBA" id="ARBA00022692"/>
    </source>
</evidence>
<dbReference type="NCBIfam" id="NF000282">
    <property type="entry name" value="RND_permease_1"/>
    <property type="match status" value="1"/>
</dbReference>
<dbReference type="InterPro" id="IPR004764">
    <property type="entry name" value="MdtF-like"/>
</dbReference>
<comment type="subcellular location">
    <subcellularLocation>
        <location evidence="1 9">Cell inner membrane</location>
        <topology evidence="1 9">Multi-pass membrane protein</topology>
    </subcellularLocation>
</comment>
<dbReference type="PANTHER" id="PTHR32063">
    <property type="match status" value="1"/>
</dbReference>
<feature type="transmembrane region" description="Helical" evidence="9">
    <location>
        <begin position="999"/>
        <end position="1023"/>
    </location>
</feature>
<dbReference type="Pfam" id="PF00873">
    <property type="entry name" value="ACR_tran"/>
    <property type="match status" value="1"/>
</dbReference>
<dbReference type="InterPro" id="IPR027463">
    <property type="entry name" value="AcrB_DN_DC_subdom"/>
</dbReference>
<evidence type="ECO:0000256" key="4">
    <source>
        <dbReference type="ARBA" id="ARBA00022475"/>
    </source>
</evidence>
<protein>
    <recommendedName>
        <fullName evidence="9">Efflux pump membrane transporter</fullName>
    </recommendedName>
</protein>
<proteinExistence type="inferred from homology"/>
<evidence type="ECO:0000256" key="7">
    <source>
        <dbReference type="ARBA" id="ARBA00022989"/>
    </source>
</evidence>
<dbReference type="Proteomes" id="UP000075787">
    <property type="component" value="Unassembled WGS sequence"/>
</dbReference>
<evidence type="ECO:0000256" key="1">
    <source>
        <dbReference type="ARBA" id="ARBA00004429"/>
    </source>
</evidence>
<feature type="transmembrane region" description="Helical" evidence="9">
    <location>
        <begin position="366"/>
        <end position="390"/>
    </location>
</feature>
<dbReference type="EMBL" id="LPZR01000218">
    <property type="protein sequence ID" value="KYO49728.1"/>
    <property type="molecule type" value="Genomic_DNA"/>
</dbReference>
<dbReference type="FunFam" id="3.30.70.1430:FF:000001">
    <property type="entry name" value="Efflux pump membrane transporter"/>
    <property type="match status" value="1"/>
</dbReference>
<sequence>MPQFFIDRPVFAWVVALFIILAGVLALPRLPIARYPSVAPPTVSIYATYTGASPQTMNDSVLVPIERELSGVRNLLYFESSADSSGTAQVTVTFKPGTDLELAQVDVQNRLKAVEPRLPQAVRQNGLTVESATSGFLMLISLKSEDGRFDETELSDYLARNVIEELRRIDGVGRVQLFGAEQALRIWVDPSRLIAFGLSMTDLSAAILQQNARIAPGRLGDAPAVPGQRVSVPLTVDGQLQTPDAFARIVLRAAADGSRVVLGDVARIETGAQTYSFANRENGKPATLAAVQLSPGANAVRTAAAVKARLDTLSQSMPAGMSVAIPFNTAPFVKISIEKVIYTLIEAMVLVFLVMLLFLQNLRYTLIPAIVAPIALLGTFTVMLVAGFSINVLTMFGMVLAIGIIVDDAIVVVENVERLMATEGLSPRDATRKAMKEITGAVIGITLVLTAVFIPIALAGGSVGVIYRQFALSMVVSILFSALLALSLTPALCATLLKPVGPGAHDRRGFFGWFNRRFNHMTRSYETRLVAVVRRSGRVMLAFVAITVLLVLALGTLPSAFLPEEDQGYFMTSVQLPADATRERTLDVVRRLETHLAGRPAITSNMVILGFGFSGSGANTAQAFAMLSDWDRRNGATAADEARRVDEAMADITDGTVTSLLPPAIDEMGTSSGFSLRLLDRSGRGHDALEAATARLLELAGQSDRLANVYADGLPAGAGVRLDIDRQKAEALGVSFAAIGDTLSAAMGSLYVDDFPHEGRLRQVIIQADAAARMQVDDVLTLTVRNAAGGMVPLSAIVTPVWQDLPLQVQRYQGSLSSSISGSPAPGVSSGDAMAEMERLAAQLPPGFLAEWSGQSLQERMSAAQAPLLMALSMLVVFLVLAALYESWSIPLPVMLVVPLGLIGAVAAVMLRGMPDDVFFKVGLITVIGLSAKNAILIVEFARQLHERGMGVTEAAVTAARLRLRPVLMTSLAFGLGVVPLMLASGASAETQRAIGTGVFGGMVTATLLAIFFVPGFFVFVIGGRERLAGWRRVRRGTPPQPPASRP</sequence>
<evidence type="ECO:0000256" key="2">
    <source>
        <dbReference type="ARBA" id="ARBA00010942"/>
    </source>
</evidence>
<dbReference type="GO" id="GO:0009636">
    <property type="term" value="P:response to toxic substance"/>
    <property type="evidence" value="ECO:0007669"/>
    <property type="project" value="UniProtKB-ARBA"/>
</dbReference>
<feature type="transmembrane region" description="Helical" evidence="9">
    <location>
        <begin position="396"/>
        <end position="417"/>
    </location>
</feature>
<dbReference type="PRINTS" id="PR00702">
    <property type="entry name" value="ACRIFLAVINRP"/>
</dbReference>
<feature type="transmembrane region" description="Helical" evidence="9">
    <location>
        <begin position="539"/>
        <end position="562"/>
    </location>
</feature>
<keyword evidence="3 9" id="KW-0813">Transport</keyword>
<evidence type="ECO:0000313" key="11">
    <source>
        <dbReference type="Proteomes" id="UP000075787"/>
    </source>
</evidence>
<evidence type="ECO:0000256" key="5">
    <source>
        <dbReference type="ARBA" id="ARBA00022519"/>
    </source>
</evidence>
<keyword evidence="8 9" id="KW-0472">Membrane</keyword>
<evidence type="ECO:0000256" key="8">
    <source>
        <dbReference type="ARBA" id="ARBA00023136"/>
    </source>
</evidence>
<name>A0A162JRJ5_9PROT</name>
<comment type="caution">
    <text evidence="10">The sequence shown here is derived from an EMBL/GenBank/DDBJ whole genome shotgun (WGS) entry which is preliminary data.</text>
</comment>
<dbReference type="GO" id="GO:0042910">
    <property type="term" value="F:xenobiotic transmembrane transporter activity"/>
    <property type="evidence" value="ECO:0007669"/>
    <property type="project" value="TreeGrafter"/>
</dbReference>
<dbReference type="RefSeq" id="WP_062769845.1">
    <property type="nucleotide sequence ID" value="NZ_CP121045.1"/>
</dbReference>
<evidence type="ECO:0000313" key="10">
    <source>
        <dbReference type="EMBL" id="KYO49728.1"/>
    </source>
</evidence>
<dbReference type="AlphaFoldDB" id="A0A162JRJ5"/>
<feature type="transmembrane region" description="Helical" evidence="9">
    <location>
        <begin position="866"/>
        <end position="885"/>
    </location>
</feature>
<feature type="transmembrane region" description="Helical" evidence="9">
    <location>
        <begin position="918"/>
        <end position="939"/>
    </location>
</feature>
<accession>A0A162JRJ5</accession>
<dbReference type="InterPro" id="IPR001036">
    <property type="entry name" value="Acrflvin-R"/>
</dbReference>
<dbReference type="SUPFAM" id="SSF82693">
    <property type="entry name" value="Multidrug efflux transporter AcrB pore domain, PN1, PN2, PC1 and PC2 subdomains"/>
    <property type="match status" value="3"/>
</dbReference>
<feature type="transmembrane region" description="Helical" evidence="9">
    <location>
        <begin position="470"/>
        <end position="497"/>
    </location>
</feature>
<keyword evidence="4" id="KW-1003">Cell membrane</keyword>
<dbReference type="GO" id="GO:0005886">
    <property type="term" value="C:plasma membrane"/>
    <property type="evidence" value="ECO:0007669"/>
    <property type="project" value="UniProtKB-SubCell"/>
</dbReference>
<dbReference type="Gene3D" id="3.30.2090.10">
    <property type="entry name" value="Multidrug efflux transporter AcrB TolC docking domain, DN and DC subdomains"/>
    <property type="match status" value="2"/>
</dbReference>
<keyword evidence="7 9" id="KW-1133">Transmembrane helix</keyword>
<feature type="transmembrane region" description="Helical" evidence="9">
    <location>
        <begin position="438"/>
        <end position="458"/>
    </location>
</feature>
<feature type="transmembrane region" description="Helical" evidence="9">
    <location>
        <begin position="892"/>
        <end position="912"/>
    </location>
</feature>
<dbReference type="OrthoDB" id="9806532at2"/>
<dbReference type="Gene3D" id="3.30.70.1430">
    <property type="entry name" value="Multidrug efflux transporter AcrB pore domain"/>
    <property type="match status" value="2"/>
</dbReference>
<dbReference type="PANTHER" id="PTHR32063:SF10">
    <property type="entry name" value="EFFLUX PUMP MEMBRANE TRANSPORTER"/>
    <property type="match status" value="1"/>
</dbReference>
<reference evidence="10 11" key="1">
    <citation type="submission" date="2015-12" db="EMBL/GenBank/DDBJ databases">
        <title>Genome sequence of Tistrella mobilis MCCC 1A02139.</title>
        <authorList>
            <person name="Lu L."/>
            <person name="Lai Q."/>
            <person name="Shao Z."/>
            <person name="Qian P."/>
        </authorList>
    </citation>
    <scope>NUCLEOTIDE SEQUENCE [LARGE SCALE GENOMIC DNA]</scope>
    <source>
        <strain evidence="10 11">MCCC 1A02139</strain>
    </source>
</reference>
<evidence type="ECO:0000256" key="3">
    <source>
        <dbReference type="ARBA" id="ARBA00022448"/>
    </source>
</evidence>
<comment type="caution">
    <text evidence="9">Lacks conserved residue(s) required for the propagation of feature annotation.</text>
</comment>
<dbReference type="SUPFAM" id="SSF82866">
    <property type="entry name" value="Multidrug efflux transporter AcrB transmembrane domain"/>
    <property type="match status" value="2"/>
</dbReference>
<keyword evidence="6 9" id="KW-0812">Transmembrane</keyword>
<keyword evidence="5 9" id="KW-0997">Cell inner membrane</keyword>
<dbReference type="Gene3D" id="1.20.1640.10">
    <property type="entry name" value="Multidrug efflux transporter AcrB transmembrane domain"/>
    <property type="match status" value="2"/>
</dbReference>
<feature type="transmembrane region" description="Helical" evidence="9">
    <location>
        <begin position="340"/>
        <end position="359"/>
    </location>
</feature>
<dbReference type="FunFam" id="1.20.1640.10:FF:000001">
    <property type="entry name" value="Efflux pump membrane transporter"/>
    <property type="match status" value="1"/>
</dbReference>
<comment type="similarity">
    <text evidence="2 9">Belongs to the resistance-nodulation-cell division (RND) (TC 2.A.6) family.</text>
</comment>
<gene>
    <name evidence="10" type="ORF">AUP44_16320</name>
</gene>
<feature type="transmembrane region" description="Helical" evidence="9">
    <location>
        <begin position="967"/>
        <end position="987"/>
    </location>
</feature>
<dbReference type="Gene3D" id="3.30.70.1320">
    <property type="entry name" value="Multidrug efflux transporter AcrB pore domain like"/>
    <property type="match status" value="1"/>
</dbReference>
<dbReference type="NCBIfam" id="TIGR00915">
    <property type="entry name" value="2A0602"/>
    <property type="match status" value="1"/>
</dbReference>